<keyword evidence="2" id="KW-1133">Transmembrane helix</keyword>
<organism evidence="3 4">
    <name type="scientific">Xanthocytophaga agilis</name>
    <dbReference type="NCBI Taxonomy" id="3048010"/>
    <lineage>
        <taxon>Bacteria</taxon>
        <taxon>Pseudomonadati</taxon>
        <taxon>Bacteroidota</taxon>
        <taxon>Cytophagia</taxon>
        <taxon>Cytophagales</taxon>
        <taxon>Rhodocytophagaceae</taxon>
        <taxon>Xanthocytophaga</taxon>
    </lineage>
</organism>
<feature type="region of interest" description="Disordered" evidence="1">
    <location>
        <begin position="92"/>
        <end position="212"/>
    </location>
</feature>
<feature type="transmembrane region" description="Helical" evidence="2">
    <location>
        <begin position="51"/>
        <end position="71"/>
    </location>
</feature>
<evidence type="ECO:0000256" key="2">
    <source>
        <dbReference type="SAM" id="Phobius"/>
    </source>
</evidence>
<evidence type="ECO:0000256" key="1">
    <source>
        <dbReference type="SAM" id="MobiDB-lite"/>
    </source>
</evidence>
<dbReference type="RefSeq" id="WP_314509899.1">
    <property type="nucleotide sequence ID" value="NZ_JASJOU010000002.1"/>
</dbReference>
<keyword evidence="4" id="KW-1185">Reference proteome</keyword>
<dbReference type="Proteomes" id="UP001232063">
    <property type="component" value="Unassembled WGS sequence"/>
</dbReference>
<reference evidence="3" key="1">
    <citation type="submission" date="2023-05" db="EMBL/GenBank/DDBJ databases">
        <authorList>
            <person name="Zhang X."/>
        </authorList>
    </citation>
    <scope>NUCLEOTIDE SEQUENCE</scope>
    <source>
        <strain evidence="3">BD1B2-1</strain>
    </source>
</reference>
<evidence type="ECO:0000313" key="4">
    <source>
        <dbReference type="Proteomes" id="UP001232063"/>
    </source>
</evidence>
<accession>A0AAE3QYD1</accession>
<feature type="compositionally biased region" description="Polar residues" evidence="1">
    <location>
        <begin position="132"/>
        <end position="209"/>
    </location>
</feature>
<feature type="compositionally biased region" description="Low complexity" evidence="1">
    <location>
        <begin position="115"/>
        <end position="131"/>
    </location>
</feature>
<comment type="caution">
    <text evidence="3">The sequence shown here is derived from an EMBL/GenBank/DDBJ whole genome shotgun (WGS) entry which is preliminary data.</text>
</comment>
<dbReference type="AlphaFoldDB" id="A0AAE3QYD1"/>
<proteinExistence type="predicted"/>
<evidence type="ECO:0008006" key="5">
    <source>
        <dbReference type="Google" id="ProtNLM"/>
    </source>
</evidence>
<keyword evidence="2" id="KW-0472">Membrane</keyword>
<name>A0AAE3QYD1_9BACT</name>
<feature type="compositionally biased region" description="Polar residues" evidence="1">
    <location>
        <begin position="100"/>
        <end position="114"/>
    </location>
</feature>
<protein>
    <recommendedName>
        <fullName evidence="5">Outer membrane protein beta-barrel domain-containing protein</fullName>
    </recommendedName>
</protein>
<sequence length="598" mass="65926">MNASEKNSFEEQWRDAFENAELPPDPMIWSNIETKLADAERDKYKRKLYLFKLRVAAAVALLVLATGIWTIQQSMKGNSIAIVNHYEKEIHSSGPDKGVSISSGDKTFNTDSTRSAISNVSASNTASNTLSQHSSTPVLQPATKTESSSNTVRNNSESGKTSSTQFVEKQDQLSYESTKSGTKTSAIKTDAQTTSIGKAPQNQETSIVTNGKLLSDKQKKSLQTTNVEDNVAYYEASPTKKNTLKNTGKNVESSSIVDQNLNPASENYISAIHSQSNNYQANNYIVAVEPISGKSVHTQMAKAVVKDIRWKLNQDFWDQLTAQDLAAQQKKQMHRARWRLDGGATPGSFNPNFNSTSYSAMNSYADQALTPTTVGKTNAVSPSSKDIGSMTHSGTFYATGLQTEFALSERFSILGGVQYTYSKSQIDVTQYTAFSNSSAIQPDFYELFGASSRSTPTNTLAQNNISYRTSLNTNEVQSLDNTYHYIGFPMRVLYKVLNRKVKASIGAGVSTDLFLKSQISSSENNIETLEFNRSQNSFYKSTIFSGLLSVKLDYAIDNKYSIYLEPSFRRTLSSSTTSSTLSSFPGWWGVGTGIMYRF</sequence>
<dbReference type="EMBL" id="JASJOU010000002">
    <property type="protein sequence ID" value="MDJ1500366.1"/>
    <property type="molecule type" value="Genomic_DNA"/>
</dbReference>
<evidence type="ECO:0000313" key="3">
    <source>
        <dbReference type="EMBL" id="MDJ1500366.1"/>
    </source>
</evidence>
<keyword evidence="2" id="KW-0812">Transmembrane</keyword>
<gene>
    <name evidence="3" type="ORF">QNI22_06910</name>
</gene>